<dbReference type="RefSeq" id="WP_169277604.1">
    <property type="nucleotide sequence ID" value="NZ_JABBCP010000004.1"/>
</dbReference>
<name>A0A7X9UCG4_9ACTN</name>
<gene>
    <name evidence="1" type="ORF">HF320_06485</name>
</gene>
<dbReference type="AlphaFoldDB" id="A0A7X9UCG4"/>
<protein>
    <submittedName>
        <fullName evidence="1">Uncharacterized protein</fullName>
    </submittedName>
</protein>
<sequence length="166" mass="18596">MNKETKLGDGVANEVKEEINRELSSTAKALIRILFAYLNDKVQGIDIDDILGKLSKKDEDEIISLWSSQLVEEGLLPSGYGGLPNDLLIENLHQTGYVDGLYSGYVLAMISLIDNNAPHELIASVKDDLSPKPIALRYRDRHELAARLDDEKYRWVKCPPKDDSVD</sequence>
<dbReference type="Proteomes" id="UP000546970">
    <property type="component" value="Unassembled WGS sequence"/>
</dbReference>
<dbReference type="EMBL" id="JABBCP010000004">
    <property type="protein sequence ID" value="NMF55971.1"/>
    <property type="molecule type" value="Genomic_DNA"/>
</dbReference>
<evidence type="ECO:0000313" key="2">
    <source>
        <dbReference type="Proteomes" id="UP000546970"/>
    </source>
</evidence>
<accession>A0A7X9UCG4</accession>
<comment type="caution">
    <text evidence="1">The sequence shown here is derived from an EMBL/GenBank/DDBJ whole genome shotgun (WGS) entry which is preliminary data.</text>
</comment>
<organism evidence="1 2">
    <name type="scientific">Collinsella acetigenes</name>
    <dbReference type="NCBI Taxonomy" id="2713419"/>
    <lineage>
        <taxon>Bacteria</taxon>
        <taxon>Bacillati</taxon>
        <taxon>Actinomycetota</taxon>
        <taxon>Coriobacteriia</taxon>
        <taxon>Coriobacteriales</taxon>
        <taxon>Coriobacteriaceae</taxon>
        <taxon>Collinsella</taxon>
    </lineage>
</organism>
<proteinExistence type="predicted"/>
<evidence type="ECO:0000313" key="1">
    <source>
        <dbReference type="EMBL" id="NMF55971.1"/>
    </source>
</evidence>
<reference evidence="1 2" key="1">
    <citation type="submission" date="2020-04" db="EMBL/GenBank/DDBJ databases">
        <title>Collinsella sp. KGMB02528 nov., an anaerobic actinobacterium isolated from human feces.</title>
        <authorList>
            <person name="Han K.-I."/>
            <person name="Eom M.K."/>
            <person name="Kim J.-S."/>
            <person name="Lee K.C."/>
            <person name="Suh M.K."/>
            <person name="Park S.-H."/>
            <person name="Lee J.H."/>
            <person name="Kang S.W."/>
            <person name="Park J.-E."/>
            <person name="Oh B.S."/>
            <person name="Yu S.Y."/>
            <person name="Choi S.-H."/>
            <person name="Lee D.H."/>
            <person name="Yoon H."/>
            <person name="Kim B.-Y."/>
            <person name="Lee J.H."/>
            <person name="Lee J.-S."/>
        </authorList>
    </citation>
    <scope>NUCLEOTIDE SEQUENCE [LARGE SCALE GENOMIC DNA]</scope>
    <source>
        <strain evidence="1 2">KGMB02528</strain>
    </source>
</reference>
<keyword evidence="2" id="KW-1185">Reference proteome</keyword>